<feature type="region of interest" description="Disordered" evidence="2">
    <location>
        <begin position="269"/>
        <end position="350"/>
    </location>
</feature>
<dbReference type="SUPFAM" id="SSF54791">
    <property type="entry name" value="Eukaryotic type KH-domain (KH-domain type I)"/>
    <property type="match status" value="2"/>
</dbReference>
<proteinExistence type="predicted"/>
<dbReference type="Pfam" id="PF22675">
    <property type="entry name" value="KH-I_KHDC4-BBP"/>
    <property type="match status" value="1"/>
</dbReference>
<dbReference type="InterPro" id="IPR055256">
    <property type="entry name" value="KH_1_KHDC4/BBP-like"/>
</dbReference>
<dbReference type="EMBL" id="JANBOJ010000036">
    <property type="protein sequence ID" value="KAJ1724284.1"/>
    <property type="molecule type" value="Genomic_DNA"/>
</dbReference>
<evidence type="ECO:0000313" key="4">
    <source>
        <dbReference type="EMBL" id="KAJ1724284.1"/>
    </source>
</evidence>
<accession>A0A9W8CSU5</accession>
<feature type="region of interest" description="Disordered" evidence="2">
    <location>
        <begin position="395"/>
        <end position="448"/>
    </location>
</feature>
<gene>
    <name evidence="4" type="ORF">LPJ53_001436</name>
</gene>
<dbReference type="FunFam" id="3.30.1370.10:FF:000037">
    <property type="entry name" value="KH domain protein"/>
    <property type="match status" value="1"/>
</dbReference>
<feature type="domain" description="K Homology" evidence="3">
    <location>
        <begin position="170"/>
        <end position="257"/>
    </location>
</feature>
<dbReference type="PROSITE" id="PS50084">
    <property type="entry name" value="KH_TYPE_1"/>
    <property type="match status" value="1"/>
</dbReference>
<dbReference type="InterPro" id="IPR004087">
    <property type="entry name" value="KH_dom"/>
</dbReference>
<dbReference type="OrthoDB" id="397265at2759"/>
<feature type="region of interest" description="Disordered" evidence="2">
    <location>
        <begin position="1"/>
        <end position="44"/>
    </location>
</feature>
<dbReference type="SMART" id="SM00322">
    <property type="entry name" value="KH"/>
    <property type="match status" value="1"/>
</dbReference>
<feature type="region of interest" description="Disordered" evidence="2">
    <location>
        <begin position="128"/>
        <end position="168"/>
    </location>
</feature>
<feature type="compositionally biased region" description="Low complexity" evidence="2">
    <location>
        <begin position="304"/>
        <end position="321"/>
    </location>
</feature>
<name>A0A9W8CSU5_9FUNG</name>
<keyword evidence="5" id="KW-1185">Reference proteome</keyword>
<feature type="compositionally biased region" description="Polar residues" evidence="2">
    <location>
        <begin position="131"/>
        <end position="141"/>
    </location>
</feature>
<organism evidence="4 5">
    <name type="scientific">Coemansia erecta</name>
    <dbReference type="NCBI Taxonomy" id="147472"/>
    <lineage>
        <taxon>Eukaryota</taxon>
        <taxon>Fungi</taxon>
        <taxon>Fungi incertae sedis</taxon>
        <taxon>Zoopagomycota</taxon>
        <taxon>Kickxellomycotina</taxon>
        <taxon>Kickxellomycetes</taxon>
        <taxon>Kickxellales</taxon>
        <taxon>Kickxellaceae</taxon>
        <taxon>Coemansia</taxon>
    </lineage>
</organism>
<feature type="compositionally biased region" description="Basic and acidic residues" evidence="2">
    <location>
        <begin position="424"/>
        <end position="434"/>
    </location>
</feature>
<evidence type="ECO:0000256" key="1">
    <source>
        <dbReference type="PROSITE-ProRule" id="PRU00117"/>
    </source>
</evidence>
<comment type="caution">
    <text evidence="4">The sequence shown here is derived from an EMBL/GenBank/DDBJ whole genome shotgun (WGS) entry which is preliminary data.</text>
</comment>
<reference evidence="4" key="1">
    <citation type="submission" date="2022-07" db="EMBL/GenBank/DDBJ databases">
        <title>Phylogenomic reconstructions and comparative analyses of Kickxellomycotina fungi.</title>
        <authorList>
            <person name="Reynolds N.K."/>
            <person name="Stajich J.E."/>
            <person name="Barry K."/>
            <person name="Grigoriev I.V."/>
            <person name="Crous P."/>
            <person name="Smith M.E."/>
        </authorList>
    </citation>
    <scope>NUCLEOTIDE SEQUENCE</scope>
    <source>
        <strain evidence="4">NBRC 32514</strain>
    </source>
</reference>
<feature type="compositionally biased region" description="Low complexity" evidence="2">
    <location>
        <begin position="336"/>
        <end position="350"/>
    </location>
</feature>
<dbReference type="Pfam" id="PF23469">
    <property type="entry name" value="KH_12"/>
    <property type="match status" value="1"/>
</dbReference>
<protein>
    <recommendedName>
        <fullName evidence="3">K Homology domain-containing protein</fullName>
    </recommendedName>
</protein>
<dbReference type="Proteomes" id="UP001149813">
    <property type="component" value="Unassembled WGS sequence"/>
</dbReference>
<dbReference type="CDD" id="cd22386">
    <property type="entry name" value="KH-I_KHDC4_rpt2"/>
    <property type="match status" value="1"/>
</dbReference>
<dbReference type="Gene3D" id="3.30.1370.10">
    <property type="entry name" value="K Homology domain, type 1"/>
    <property type="match status" value="2"/>
</dbReference>
<keyword evidence="1" id="KW-0694">RNA-binding</keyword>
<dbReference type="InterPro" id="IPR047889">
    <property type="entry name" value="KHDC4_KH-I_second"/>
</dbReference>
<sequence length="448" mass="49148">MSDASNNAAPSESRKRRWDGDTDSQVITEHTPAVADNHPAEELSRKRVEREYAIDVNINSSVNRQSLAKSSTHRSISDATGAEVTTRGRFYDNAVDATPEDPALHLHVSAVSQDSLDRAVAMIERLKSEASNDGTPSSPLHNTVDAGYESGGGRHNRPTSSAGSASVGHTRLQEKVYVDIESERGFNVRAKLIGTGGENMKYIQNTTGVRVQVRGRGSGYNDRDGYTDPYEPMHLYVTASSEESLNQARGYCQSLIGTIKEQYHEFKESGGRGGRYYEHHGRNGGSRDSRDYGRSRHQASYHNDSGQYGDQSYSSSRSRGYNHGYQQHQHSQDYISPSSATDSTPTAGANASADAATANQANYADYYAQYYQYYGYYPDYSNYYANSDPNAVVSDVSAKPAPTGADTSTNIRTSTDTDPMAHYSPDRDPAEDNGYHNVPPPPSYDSKN</sequence>
<feature type="compositionally biased region" description="Basic and acidic residues" evidence="2">
    <location>
        <begin position="269"/>
        <end position="294"/>
    </location>
</feature>
<evidence type="ECO:0000259" key="3">
    <source>
        <dbReference type="SMART" id="SM00322"/>
    </source>
</evidence>
<feature type="compositionally biased region" description="Polar residues" evidence="2">
    <location>
        <begin position="405"/>
        <end position="417"/>
    </location>
</feature>
<dbReference type="GO" id="GO:0005634">
    <property type="term" value="C:nucleus"/>
    <property type="evidence" value="ECO:0007669"/>
    <property type="project" value="InterPro"/>
</dbReference>
<evidence type="ECO:0000256" key="2">
    <source>
        <dbReference type="SAM" id="MobiDB-lite"/>
    </source>
</evidence>
<dbReference type="PANTHER" id="PTHR15744">
    <property type="entry name" value="BLOM7"/>
    <property type="match status" value="1"/>
</dbReference>
<dbReference type="InterPro" id="IPR056149">
    <property type="entry name" value="PRP5/DDX46/KHDC4_KH"/>
</dbReference>
<feature type="compositionally biased region" description="Polar residues" evidence="2">
    <location>
        <begin position="324"/>
        <end position="335"/>
    </location>
</feature>
<evidence type="ECO:0000313" key="5">
    <source>
        <dbReference type="Proteomes" id="UP001149813"/>
    </source>
</evidence>
<dbReference type="GO" id="GO:0003723">
    <property type="term" value="F:RNA binding"/>
    <property type="evidence" value="ECO:0007669"/>
    <property type="project" value="UniProtKB-UniRule"/>
</dbReference>
<dbReference type="AlphaFoldDB" id="A0A9W8CSU5"/>
<feature type="compositionally biased region" description="Polar residues" evidence="2">
    <location>
        <begin position="1"/>
        <end position="10"/>
    </location>
</feature>
<dbReference type="InterPro" id="IPR036612">
    <property type="entry name" value="KH_dom_type_1_sf"/>
</dbReference>
<feature type="compositionally biased region" description="Pro residues" evidence="2">
    <location>
        <begin position="438"/>
        <end position="448"/>
    </location>
</feature>
<dbReference type="PANTHER" id="PTHR15744:SF0">
    <property type="entry name" value="KH HOMOLOGY DOMAIN-CONTAINING PROTEIN 4"/>
    <property type="match status" value="1"/>
</dbReference>
<dbReference type="InterPro" id="IPR031121">
    <property type="entry name" value="RIK/BLOM7"/>
</dbReference>